<evidence type="ECO:0000256" key="1">
    <source>
        <dbReference type="SAM" id="Phobius"/>
    </source>
</evidence>
<accession>A0A1I2JC13</accession>
<dbReference type="AlphaFoldDB" id="A0A1I2JC13"/>
<keyword evidence="2" id="KW-0732">Signal</keyword>
<evidence type="ECO:0000256" key="2">
    <source>
        <dbReference type="SAM" id="SignalP"/>
    </source>
</evidence>
<keyword evidence="1" id="KW-0472">Membrane</keyword>
<feature type="chain" id="PRO_5011715981" description="Multidrug transporter" evidence="2">
    <location>
        <begin position="23"/>
        <end position="98"/>
    </location>
</feature>
<dbReference type="EMBL" id="FOOC01000006">
    <property type="protein sequence ID" value="SFF51373.1"/>
    <property type="molecule type" value="Genomic_DNA"/>
</dbReference>
<protein>
    <recommendedName>
        <fullName evidence="5">Multidrug transporter</fullName>
    </recommendedName>
</protein>
<gene>
    <name evidence="3" type="ORF">SAMN04488120_106101</name>
</gene>
<keyword evidence="1" id="KW-0812">Transmembrane</keyword>
<dbReference type="OrthoDB" id="332175at2"/>
<evidence type="ECO:0000313" key="4">
    <source>
        <dbReference type="Proteomes" id="UP000199771"/>
    </source>
</evidence>
<organism evidence="3 4">
    <name type="scientific">Fontimonas thermophila</name>
    <dbReference type="NCBI Taxonomy" id="1076937"/>
    <lineage>
        <taxon>Bacteria</taxon>
        <taxon>Pseudomonadati</taxon>
        <taxon>Pseudomonadota</taxon>
        <taxon>Gammaproteobacteria</taxon>
        <taxon>Nevskiales</taxon>
        <taxon>Nevskiaceae</taxon>
        <taxon>Fontimonas</taxon>
    </lineage>
</organism>
<evidence type="ECO:0000313" key="3">
    <source>
        <dbReference type="EMBL" id="SFF51373.1"/>
    </source>
</evidence>
<dbReference type="RefSeq" id="WP_091533530.1">
    <property type="nucleotide sequence ID" value="NZ_FOOC01000006.1"/>
</dbReference>
<evidence type="ECO:0008006" key="5">
    <source>
        <dbReference type="Google" id="ProtNLM"/>
    </source>
</evidence>
<feature type="signal peptide" evidence="2">
    <location>
        <begin position="1"/>
        <end position="22"/>
    </location>
</feature>
<dbReference type="Proteomes" id="UP000199771">
    <property type="component" value="Unassembled WGS sequence"/>
</dbReference>
<proteinExistence type="predicted"/>
<keyword evidence="1" id="KW-1133">Transmembrane helix</keyword>
<feature type="transmembrane region" description="Helical" evidence="1">
    <location>
        <begin position="38"/>
        <end position="62"/>
    </location>
</feature>
<keyword evidence="4" id="KW-1185">Reference proteome</keyword>
<name>A0A1I2JC13_9GAMM</name>
<sequence length="98" mass="10260">MKALNLFAAAVVFALTASVARAQSDLDSIDESPSAAAMAFDLVIVRPLSIVAAVAGVGLFVVQLPLSILQGEPPVEPARRFVVEPVKYAIARPLGDMQ</sequence>
<reference evidence="3 4" key="1">
    <citation type="submission" date="2016-10" db="EMBL/GenBank/DDBJ databases">
        <authorList>
            <person name="de Groot N.N."/>
        </authorList>
    </citation>
    <scope>NUCLEOTIDE SEQUENCE [LARGE SCALE GENOMIC DNA]</scope>
    <source>
        <strain evidence="3 4">DSM 23609</strain>
    </source>
</reference>